<evidence type="ECO:0000256" key="1">
    <source>
        <dbReference type="SAM" id="MobiDB-lite"/>
    </source>
</evidence>
<dbReference type="EMBL" id="ANMO01000117">
    <property type="protein sequence ID" value="EMB16713.1"/>
    <property type="molecule type" value="Genomic_DNA"/>
</dbReference>
<dbReference type="AlphaFoldDB" id="M2B4P7"/>
<proteinExistence type="predicted"/>
<keyword evidence="3" id="KW-1185">Reference proteome</keyword>
<comment type="caution">
    <text evidence="2">The sequence shown here is derived from an EMBL/GenBank/DDBJ whole genome shotgun (WGS) entry which is preliminary data.</text>
</comment>
<reference evidence="2" key="2">
    <citation type="journal article" date="2013" name="Mar. Genomics">
        <title>Expression of sulfatases in Rhodopirellula baltica and the diversity of sulfatases in the genus Rhodopirellula.</title>
        <authorList>
            <person name="Wegner C.E."/>
            <person name="Richter-Heitmann T."/>
            <person name="Klindworth A."/>
            <person name="Klockow C."/>
            <person name="Richter M."/>
            <person name="Achstetter T."/>
            <person name="Glockner F.O."/>
            <person name="Harder J."/>
        </authorList>
    </citation>
    <scope>NUCLEOTIDE SEQUENCE [LARGE SCALE GENOMIC DNA]</scope>
    <source>
        <strain evidence="2">6C</strain>
    </source>
</reference>
<feature type="region of interest" description="Disordered" evidence="1">
    <location>
        <begin position="19"/>
        <end position="51"/>
    </location>
</feature>
<sequence length="51" mass="5730">MYATLRLPNDCSAMKERCVTNGGSSGIDDRRMRMQRHQMRRGGQIAAPMSS</sequence>
<name>M2B4P7_9BACT</name>
<reference evidence="2" key="1">
    <citation type="submission" date="2012-11" db="EMBL/GenBank/DDBJ databases">
        <title>Permanent draft genomes of Rhodopirellula europaea strain SH398 and 6C.</title>
        <authorList>
            <person name="Richter M."/>
            <person name="Richter-Heitmann T."/>
            <person name="Frank C."/>
            <person name="Harder J."/>
            <person name="Glockner F.O."/>
        </authorList>
    </citation>
    <scope>NUCLEOTIDE SEQUENCE</scope>
    <source>
        <strain evidence="2">6C</strain>
    </source>
</reference>
<gene>
    <name evidence="2" type="ORF">RE6C_02528</name>
</gene>
<evidence type="ECO:0000313" key="3">
    <source>
        <dbReference type="Proteomes" id="UP000011529"/>
    </source>
</evidence>
<organism evidence="2 3">
    <name type="scientific">Rhodopirellula europaea 6C</name>
    <dbReference type="NCBI Taxonomy" id="1263867"/>
    <lineage>
        <taxon>Bacteria</taxon>
        <taxon>Pseudomonadati</taxon>
        <taxon>Planctomycetota</taxon>
        <taxon>Planctomycetia</taxon>
        <taxon>Pirellulales</taxon>
        <taxon>Pirellulaceae</taxon>
        <taxon>Rhodopirellula</taxon>
    </lineage>
</organism>
<dbReference type="Proteomes" id="UP000011529">
    <property type="component" value="Unassembled WGS sequence"/>
</dbReference>
<protein>
    <submittedName>
        <fullName evidence="2">Uncharacterized protein</fullName>
    </submittedName>
</protein>
<accession>M2B4P7</accession>
<evidence type="ECO:0000313" key="2">
    <source>
        <dbReference type="EMBL" id="EMB16713.1"/>
    </source>
</evidence>